<dbReference type="InterPro" id="IPR044653">
    <property type="entry name" value="AZF1/2/3-like"/>
</dbReference>
<evidence type="ECO:0000313" key="9">
    <source>
        <dbReference type="EMBL" id="PKA54288.1"/>
    </source>
</evidence>
<evidence type="ECO:0000256" key="3">
    <source>
        <dbReference type="ARBA" id="ARBA00022771"/>
    </source>
</evidence>
<dbReference type="EMBL" id="KZ451982">
    <property type="protein sequence ID" value="PKA54288.1"/>
    <property type="molecule type" value="Genomic_DNA"/>
</dbReference>
<keyword evidence="5" id="KW-0805">Transcription regulation</keyword>
<dbReference type="InterPro" id="IPR013087">
    <property type="entry name" value="Znf_C2H2_type"/>
</dbReference>
<keyword evidence="4" id="KW-0862">Zinc</keyword>
<keyword evidence="3" id="KW-0863">Zinc-finger</keyword>
<dbReference type="OrthoDB" id="1746508at2759"/>
<accession>A0A2I0AFH6</accession>
<dbReference type="Pfam" id="PF13912">
    <property type="entry name" value="zf-C2H2_6"/>
    <property type="match status" value="1"/>
</dbReference>
<keyword evidence="1" id="KW-0479">Metal-binding</keyword>
<gene>
    <name evidence="9" type="primary">ZAT10</name>
    <name evidence="9" type="ORF">AXF42_Ash000121</name>
</gene>
<dbReference type="PANTHER" id="PTHR45988:SF1">
    <property type="entry name" value="ZINC FINGER PROTEIN AZF2"/>
    <property type="match status" value="1"/>
</dbReference>
<protein>
    <submittedName>
        <fullName evidence="9">Zinc finger protein ZAT10</fullName>
    </submittedName>
</protein>
<dbReference type="AlphaFoldDB" id="A0A2I0AFH6"/>
<evidence type="ECO:0000256" key="6">
    <source>
        <dbReference type="ARBA" id="ARBA00023163"/>
    </source>
</evidence>
<dbReference type="GO" id="GO:0003700">
    <property type="term" value="F:DNA-binding transcription factor activity"/>
    <property type="evidence" value="ECO:0007669"/>
    <property type="project" value="InterPro"/>
</dbReference>
<keyword evidence="2" id="KW-0677">Repeat</keyword>
<dbReference type="Proteomes" id="UP000236161">
    <property type="component" value="Unassembled WGS sequence"/>
</dbReference>
<evidence type="ECO:0000313" key="10">
    <source>
        <dbReference type="Proteomes" id="UP000236161"/>
    </source>
</evidence>
<dbReference type="STRING" id="1088818.A0A2I0AFH6"/>
<keyword evidence="6" id="KW-0804">Transcription</keyword>
<dbReference type="GO" id="GO:0005634">
    <property type="term" value="C:nucleus"/>
    <property type="evidence" value="ECO:0007669"/>
    <property type="project" value="TreeGrafter"/>
</dbReference>
<proteinExistence type="predicted"/>
<evidence type="ECO:0000256" key="2">
    <source>
        <dbReference type="ARBA" id="ARBA00022737"/>
    </source>
</evidence>
<name>A0A2I0AFH6_9ASPA</name>
<evidence type="ECO:0000256" key="7">
    <source>
        <dbReference type="SAM" id="MobiDB-lite"/>
    </source>
</evidence>
<feature type="region of interest" description="Disordered" evidence="7">
    <location>
        <begin position="49"/>
        <end position="68"/>
    </location>
</feature>
<organism evidence="9 10">
    <name type="scientific">Apostasia shenzhenica</name>
    <dbReference type="NCBI Taxonomy" id="1088818"/>
    <lineage>
        <taxon>Eukaryota</taxon>
        <taxon>Viridiplantae</taxon>
        <taxon>Streptophyta</taxon>
        <taxon>Embryophyta</taxon>
        <taxon>Tracheophyta</taxon>
        <taxon>Spermatophyta</taxon>
        <taxon>Magnoliopsida</taxon>
        <taxon>Liliopsida</taxon>
        <taxon>Asparagales</taxon>
        <taxon>Orchidaceae</taxon>
        <taxon>Apostasioideae</taxon>
        <taxon>Apostasia</taxon>
    </lineage>
</organism>
<evidence type="ECO:0000259" key="8">
    <source>
        <dbReference type="Pfam" id="PF13912"/>
    </source>
</evidence>
<dbReference type="GO" id="GO:0008270">
    <property type="term" value="F:zinc ion binding"/>
    <property type="evidence" value="ECO:0007669"/>
    <property type="project" value="UniProtKB-KW"/>
</dbReference>
<reference evidence="9 10" key="1">
    <citation type="journal article" date="2017" name="Nature">
        <title>The Apostasia genome and the evolution of orchids.</title>
        <authorList>
            <person name="Zhang G.Q."/>
            <person name="Liu K.W."/>
            <person name="Li Z."/>
            <person name="Lohaus R."/>
            <person name="Hsiao Y.Y."/>
            <person name="Niu S.C."/>
            <person name="Wang J.Y."/>
            <person name="Lin Y.C."/>
            <person name="Xu Q."/>
            <person name="Chen L.J."/>
            <person name="Yoshida K."/>
            <person name="Fujiwara S."/>
            <person name="Wang Z.W."/>
            <person name="Zhang Y.Q."/>
            <person name="Mitsuda N."/>
            <person name="Wang M."/>
            <person name="Liu G.H."/>
            <person name="Pecoraro L."/>
            <person name="Huang H.X."/>
            <person name="Xiao X.J."/>
            <person name="Lin M."/>
            <person name="Wu X.Y."/>
            <person name="Wu W.L."/>
            <person name="Chen Y.Y."/>
            <person name="Chang S.B."/>
            <person name="Sakamoto S."/>
            <person name="Ohme-Takagi M."/>
            <person name="Yagi M."/>
            <person name="Zeng S.J."/>
            <person name="Shen C.Y."/>
            <person name="Yeh C.M."/>
            <person name="Luo Y.B."/>
            <person name="Tsai W.C."/>
            <person name="Van de Peer Y."/>
            <person name="Liu Z.J."/>
        </authorList>
    </citation>
    <scope>NUCLEOTIDE SEQUENCE [LARGE SCALE GENOMIC DNA]</scope>
    <source>
        <strain evidence="10">cv. Shenzhen</strain>
        <tissue evidence="9">Stem</tissue>
    </source>
</reference>
<keyword evidence="10" id="KW-1185">Reference proteome</keyword>
<dbReference type="Gene3D" id="3.30.160.60">
    <property type="entry name" value="Classic Zinc Finger"/>
    <property type="match status" value="1"/>
</dbReference>
<sequence>MISLLIRVPSPVGSSDESSNLLVEKGSKRKRSEHKCSLCGDAFPSHERYPGGHKMSHRKALSKSSAGASTATGSRRIYQCSICLKEFPTGQALGGHMSQSCDFVEASCIAGSSTMPTTSLLSSTEFELNIPPAPETPLESVGRCGLLEKEDRVLKALPYKKRFSIKFCVKALSCRQND</sequence>
<feature type="domain" description="C2H2-type" evidence="8">
    <location>
        <begin position="78"/>
        <end position="99"/>
    </location>
</feature>
<evidence type="ECO:0000256" key="4">
    <source>
        <dbReference type="ARBA" id="ARBA00022833"/>
    </source>
</evidence>
<evidence type="ECO:0000256" key="1">
    <source>
        <dbReference type="ARBA" id="ARBA00022723"/>
    </source>
</evidence>
<evidence type="ECO:0000256" key="5">
    <source>
        <dbReference type="ARBA" id="ARBA00023015"/>
    </source>
</evidence>
<dbReference type="GO" id="GO:0000976">
    <property type="term" value="F:transcription cis-regulatory region binding"/>
    <property type="evidence" value="ECO:0007669"/>
    <property type="project" value="TreeGrafter"/>
</dbReference>
<dbReference type="PANTHER" id="PTHR45988">
    <property type="entry name" value="C2H2 TYPE ZINC FINGER TRANSCRIPTION FACTOR FAMILY-RELATED"/>
    <property type="match status" value="1"/>
</dbReference>